<feature type="compositionally biased region" description="Basic and acidic residues" evidence="1">
    <location>
        <begin position="1"/>
        <end position="22"/>
    </location>
</feature>
<gene>
    <name evidence="3" type="ORF">GCM10022223_67400</name>
</gene>
<organism evidence="3 4">
    <name type="scientific">Kineosporia mesophila</name>
    <dbReference type="NCBI Taxonomy" id="566012"/>
    <lineage>
        <taxon>Bacteria</taxon>
        <taxon>Bacillati</taxon>
        <taxon>Actinomycetota</taxon>
        <taxon>Actinomycetes</taxon>
        <taxon>Kineosporiales</taxon>
        <taxon>Kineosporiaceae</taxon>
        <taxon>Kineosporia</taxon>
    </lineage>
</organism>
<sequence length="88" mass="9502">MEEDLRDSGLDRTPVRPPRRTDGPLTGTYRTALDQIVRGGLSISRADVAHLMLATVHHTVGVATETQPRGAHPRAGPSFVAMSVRICT</sequence>
<dbReference type="Proteomes" id="UP001501074">
    <property type="component" value="Unassembled WGS sequence"/>
</dbReference>
<evidence type="ECO:0000313" key="3">
    <source>
        <dbReference type="EMBL" id="GAA3638909.1"/>
    </source>
</evidence>
<name>A0ABP7ARI9_9ACTN</name>
<dbReference type="Gene3D" id="3.40.50.720">
    <property type="entry name" value="NAD(P)-binding Rossmann-like Domain"/>
    <property type="match status" value="1"/>
</dbReference>
<evidence type="ECO:0000313" key="4">
    <source>
        <dbReference type="Proteomes" id="UP001501074"/>
    </source>
</evidence>
<dbReference type="EMBL" id="BAAAZO010000013">
    <property type="protein sequence ID" value="GAA3638909.1"/>
    <property type="molecule type" value="Genomic_DNA"/>
</dbReference>
<protein>
    <recommendedName>
        <fullName evidence="2">NAD(P)-binding domain-containing protein</fullName>
    </recommendedName>
</protein>
<dbReference type="InterPro" id="IPR016040">
    <property type="entry name" value="NAD(P)-bd_dom"/>
</dbReference>
<evidence type="ECO:0000259" key="2">
    <source>
        <dbReference type="Pfam" id="PF13460"/>
    </source>
</evidence>
<accession>A0ABP7ARI9</accession>
<proteinExistence type="predicted"/>
<comment type="caution">
    <text evidence="3">The sequence shown here is derived from an EMBL/GenBank/DDBJ whole genome shotgun (WGS) entry which is preliminary data.</text>
</comment>
<feature type="region of interest" description="Disordered" evidence="1">
    <location>
        <begin position="1"/>
        <end position="27"/>
    </location>
</feature>
<reference evidence="4" key="1">
    <citation type="journal article" date="2019" name="Int. J. Syst. Evol. Microbiol.">
        <title>The Global Catalogue of Microorganisms (GCM) 10K type strain sequencing project: providing services to taxonomists for standard genome sequencing and annotation.</title>
        <authorList>
            <consortium name="The Broad Institute Genomics Platform"/>
            <consortium name="The Broad Institute Genome Sequencing Center for Infectious Disease"/>
            <person name="Wu L."/>
            <person name="Ma J."/>
        </authorList>
    </citation>
    <scope>NUCLEOTIDE SEQUENCE [LARGE SCALE GENOMIC DNA]</scope>
    <source>
        <strain evidence="4">JCM 16902</strain>
    </source>
</reference>
<feature type="domain" description="NAD(P)-binding" evidence="2">
    <location>
        <begin position="1"/>
        <end position="58"/>
    </location>
</feature>
<dbReference type="Pfam" id="PF13460">
    <property type="entry name" value="NAD_binding_10"/>
    <property type="match status" value="1"/>
</dbReference>
<keyword evidence="4" id="KW-1185">Reference proteome</keyword>
<evidence type="ECO:0000256" key="1">
    <source>
        <dbReference type="SAM" id="MobiDB-lite"/>
    </source>
</evidence>